<proteinExistence type="predicted"/>
<sequence>MTATTDIAEIFCDESGHDGENLMAGTTPVLAHSSLHMELAEATDLVAYLRRKTKAQSPALKSSDVLRDGQAIDELFGANGKLGGHVQVYLVEKAKFAVGKIIDLLIEEEAYRRGINLYAGGTAKQMADDLYEYGSRALGAEGWNDLVSGFTSLMRTKQRKGGEKEAVDSFFEKVDTYRLKSRRDKVSRVLELV</sequence>
<gene>
    <name evidence="1" type="ORF">HD598_000853</name>
</gene>
<dbReference type="Proteomes" id="UP000580797">
    <property type="component" value="Unassembled WGS sequence"/>
</dbReference>
<name>A0A7W8WYB5_9MICC</name>
<dbReference type="AlphaFoldDB" id="A0A7W8WYB5"/>
<protein>
    <recommendedName>
        <fullName evidence="3">DUF3800 domain-containing protein</fullName>
    </recommendedName>
</protein>
<reference evidence="1 2" key="1">
    <citation type="submission" date="2020-08" db="EMBL/GenBank/DDBJ databases">
        <title>Sequencing the genomes of 1000 actinobacteria strains.</title>
        <authorList>
            <person name="Klenk H.-P."/>
        </authorList>
    </citation>
    <scope>NUCLEOTIDE SEQUENCE [LARGE SCALE GENOMIC DNA]</scope>
    <source>
        <strain evidence="1 2">DSM 105783</strain>
    </source>
</reference>
<evidence type="ECO:0008006" key="3">
    <source>
        <dbReference type="Google" id="ProtNLM"/>
    </source>
</evidence>
<comment type="caution">
    <text evidence="1">The sequence shown here is derived from an EMBL/GenBank/DDBJ whole genome shotgun (WGS) entry which is preliminary data.</text>
</comment>
<evidence type="ECO:0000313" key="2">
    <source>
        <dbReference type="Proteomes" id="UP000580797"/>
    </source>
</evidence>
<organism evidence="1 2">
    <name type="scientific">Neomicrococcus aestuarii</name>
    <dbReference type="NCBI Taxonomy" id="556325"/>
    <lineage>
        <taxon>Bacteria</taxon>
        <taxon>Bacillati</taxon>
        <taxon>Actinomycetota</taxon>
        <taxon>Actinomycetes</taxon>
        <taxon>Micrococcales</taxon>
        <taxon>Micrococcaceae</taxon>
        <taxon>Neomicrococcus</taxon>
    </lineage>
</organism>
<accession>A0A7W8WYB5</accession>
<dbReference type="RefSeq" id="WP_183664045.1">
    <property type="nucleotide sequence ID" value="NZ_BAAARH010000003.1"/>
</dbReference>
<evidence type="ECO:0000313" key="1">
    <source>
        <dbReference type="EMBL" id="MBB5512166.1"/>
    </source>
</evidence>
<dbReference type="EMBL" id="JACHDR010000001">
    <property type="protein sequence ID" value="MBB5512166.1"/>
    <property type="molecule type" value="Genomic_DNA"/>
</dbReference>